<evidence type="ECO:0000313" key="1">
    <source>
        <dbReference type="EMBL" id="KKL03642.1"/>
    </source>
</evidence>
<sequence length="56" mass="6741">MRRLFRAAVVFLYIRLGYRRAFLRGLDRGYDEGFDDAVDTVQDWYICDEDEQEAPF</sequence>
<accession>A0A0F9APU2</accession>
<name>A0A0F9APU2_9ZZZZ</name>
<organism evidence="1">
    <name type="scientific">marine sediment metagenome</name>
    <dbReference type="NCBI Taxonomy" id="412755"/>
    <lineage>
        <taxon>unclassified sequences</taxon>
        <taxon>metagenomes</taxon>
        <taxon>ecological metagenomes</taxon>
    </lineage>
</organism>
<gene>
    <name evidence="1" type="ORF">LCGC14_2624080</name>
</gene>
<dbReference type="EMBL" id="LAZR01044848">
    <property type="protein sequence ID" value="KKL03642.1"/>
    <property type="molecule type" value="Genomic_DNA"/>
</dbReference>
<dbReference type="AlphaFoldDB" id="A0A0F9APU2"/>
<reference evidence="1" key="1">
    <citation type="journal article" date="2015" name="Nature">
        <title>Complex archaea that bridge the gap between prokaryotes and eukaryotes.</title>
        <authorList>
            <person name="Spang A."/>
            <person name="Saw J.H."/>
            <person name="Jorgensen S.L."/>
            <person name="Zaremba-Niedzwiedzka K."/>
            <person name="Martijn J."/>
            <person name="Lind A.E."/>
            <person name="van Eijk R."/>
            <person name="Schleper C."/>
            <person name="Guy L."/>
            <person name="Ettema T.J."/>
        </authorList>
    </citation>
    <scope>NUCLEOTIDE SEQUENCE</scope>
</reference>
<proteinExistence type="predicted"/>
<comment type="caution">
    <text evidence="1">The sequence shown here is derived from an EMBL/GenBank/DDBJ whole genome shotgun (WGS) entry which is preliminary data.</text>
</comment>
<protein>
    <submittedName>
        <fullName evidence="1">Uncharacterized protein</fullName>
    </submittedName>
</protein>